<organism evidence="2 3">
    <name type="scientific">Idiomarina baltica OS145</name>
    <dbReference type="NCBI Taxonomy" id="314276"/>
    <lineage>
        <taxon>Bacteria</taxon>
        <taxon>Pseudomonadati</taxon>
        <taxon>Pseudomonadota</taxon>
        <taxon>Gammaproteobacteria</taxon>
        <taxon>Alteromonadales</taxon>
        <taxon>Idiomarinaceae</taxon>
        <taxon>Idiomarina</taxon>
    </lineage>
</organism>
<dbReference type="EMBL" id="AAMX01000009">
    <property type="protein sequence ID" value="EAQ32064.1"/>
    <property type="molecule type" value="Genomic_DNA"/>
</dbReference>
<keyword evidence="1" id="KW-0472">Membrane</keyword>
<keyword evidence="1" id="KW-1133">Transmembrane helix</keyword>
<feature type="transmembrane region" description="Helical" evidence="1">
    <location>
        <begin position="35"/>
        <end position="55"/>
    </location>
</feature>
<keyword evidence="1" id="KW-0812">Transmembrane</keyword>
<protein>
    <submittedName>
        <fullName evidence="2">Uncharacterized protein</fullName>
    </submittedName>
</protein>
<feature type="transmembrane region" description="Helical" evidence="1">
    <location>
        <begin position="70"/>
        <end position="90"/>
    </location>
</feature>
<comment type="caution">
    <text evidence="2">The sequence shown here is derived from an EMBL/GenBank/DDBJ whole genome shotgun (WGS) entry which is preliminary data.</text>
</comment>
<name>A0ABP2CQG7_9GAMM</name>
<gene>
    <name evidence="2" type="ORF">OS145_07302</name>
</gene>
<evidence type="ECO:0000256" key="1">
    <source>
        <dbReference type="SAM" id="Phobius"/>
    </source>
</evidence>
<evidence type="ECO:0000313" key="2">
    <source>
        <dbReference type="EMBL" id="EAQ32064.1"/>
    </source>
</evidence>
<reference evidence="2 3" key="1">
    <citation type="submission" date="2006-01" db="EMBL/GenBank/DDBJ databases">
        <authorList>
            <person name="Brettar I."/>
            <person name="Hofle M."/>
            <person name="Ferriera S."/>
            <person name="Johnson J."/>
            <person name="Kravitz S."/>
            <person name="Halpern A."/>
            <person name="Remington K."/>
            <person name="Beeson K."/>
            <person name="Tran B."/>
            <person name="Rogers Y.-H."/>
            <person name="Friedman R."/>
            <person name="Venter J.C."/>
        </authorList>
    </citation>
    <scope>NUCLEOTIDE SEQUENCE [LARGE SCALE GENOMIC DNA]</scope>
    <source>
        <strain evidence="2 3">OS145</strain>
    </source>
</reference>
<dbReference type="Proteomes" id="UP000016543">
    <property type="component" value="Unassembled WGS sequence"/>
</dbReference>
<proteinExistence type="predicted"/>
<accession>A0ABP2CQG7</accession>
<feature type="transmembrane region" description="Helical" evidence="1">
    <location>
        <begin position="6"/>
        <end position="23"/>
    </location>
</feature>
<sequence>MLPAELLVVLLNLAILLVCYLHVFPRVAGKSMGKLALASASAIAFALVIVGWKYMGLGYPFLLFGGSLNWFWYTLITYALMEIPIAIWYLKRNPS</sequence>
<dbReference type="RefSeq" id="WP_006956044.1">
    <property type="nucleotide sequence ID" value="NZ_CH672406.1"/>
</dbReference>
<evidence type="ECO:0000313" key="3">
    <source>
        <dbReference type="Proteomes" id="UP000016543"/>
    </source>
</evidence>
<keyword evidence="3" id="KW-1185">Reference proteome</keyword>